<gene>
    <name evidence="3" type="ORF">PLOB_00036664</name>
</gene>
<dbReference type="Gene3D" id="2.10.25.10">
    <property type="entry name" value="Laminin"/>
    <property type="match status" value="1"/>
</dbReference>
<comment type="caution">
    <text evidence="3">The sequence shown here is derived from an EMBL/GenBank/DDBJ whole genome shotgun (WGS) entry which is preliminary data.</text>
</comment>
<reference evidence="3 4" key="1">
    <citation type="submission" date="2022-05" db="EMBL/GenBank/DDBJ databases">
        <authorList>
            <consortium name="Genoscope - CEA"/>
            <person name="William W."/>
        </authorList>
    </citation>
    <scope>NUCLEOTIDE SEQUENCE [LARGE SCALE GENOMIC DNA]</scope>
</reference>
<evidence type="ECO:0000256" key="1">
    <source>
        <dbReference type="PROSITE-ProRule" id="PRU00076"/>
    </source>
</evidence>
<keyword evidence="4" id="KW-1185">Reference proteome</keyword>
<name>A0ABN8P476_9CNID</name>
<dbReference type="InterPro" id="IPR000742">
    <property type="entry name" value="EGF"/>
</dbReference>
<dbReference type="Proteomes" id="UP001159405">
    <property type="component" value="Unassembled WGS sequence"/>
</dbReference>
<dbReference type="PROSITE" id="PS50026">
    <property type="entry name" value="EGF_3"/>
    <property type="match status" value="1"/>
</dbReference>
<dbReference type="PROSITE" id="PS01186">
    <property type="entry name" value="EGF_2"/>
    <property type="match status" value="1"/>
</dbReference>
<proteinExistence type="predicted"/>
<evidence type="ECO:0000313" key="4">
    <source>
        <dbReference type="Proteomes" id="UP001159405"/>
    </source>
</evidence>
<accession>A0ABN8P476</accession>
<feature type="domain" description="EGF-like" evidence="2">
    <location>
        <begin position="1"/>
        <end position="20"/>
    </location>
</feature>
<evidence type="ECO:0000259" key="2">
    <source>
        <dbReference type="PROSITE" id="PS50026"/>
    </source>
</evidence>
<sequence>MGSYACACKAGYSGDGRTCTGEPAPAVLMTVTVHLLLVPTQWDPLVVHVIILPAEMAELAIYLQTLLKKLSNAYRLLFIFSSVPECQNYGSFNDGTRRTSYNSYYYYCDSGLGPGWFRFQGSSGTRMATSCTSYLRCGTHCSGWLYGGHPSVTDGQATRTVYFN</sequence>
<dbReference type="EMBL" id="CALNXK010000052">
    <property type="protein sequence ID" value="CAH3133146.1"/>
    <property type="molecule type" value="Genomic_DNA"/>
</dbReference>
<comment type="caution">
    <text evidence="1">Lacks conserved residue(s) required for the propagation of feature annotation.</text>
</comment>
<evidence type="ECO:0000313" key="3">
    <source>
        <dbReference type="EMBL" id="CAH3133146.1"/>
    </source>
</evidence>
<organism evidence="3 4">
    <name type="scientific">Porites lobata</name>
    <dbReference type="NCBI Taxonomy" id="104759"/>
    <lineage>
        <taxon>Eukaryota</taxon>
        <taxon>Metazoa</taxon>
        <taxon>Cnidaria</taxon>
        <taxon>Anthozoa</taxon>
        <taxon>Hexacorallia</taxon>
        <taxon>Scleractinia</taxon>
        <taxon>Fungiina</taxon>
        <taxon>Poritidae</taxon>
        <taxon>Porites</taxon>
    </lineage>
</organism>
<protein>
    <recommendedName>
        <fullName evidence="2">EGF-like domain-containing protein</fullName>
    </recommendedName>
</protein>
<keyword evidence="1" id="KW-0245">EGF-like domain</keyword>